<keyword evidence="3" id="KW-0560">Oxidoreductase</keyword>
<dbReference type="Gene3D" id="3.20.20.70">
    <property type="entry name" value="Aldolase class I"/>
    <property type="match status" value="1"/>
</dbReference>
<organism evidence="5 6">
    <name type="scientific">Acinetobacter marinus</name>
    <dbReference type="NCBI Taxonomy" id="281375"/>
    <lineage>
        <taxon>Bacteria</taxon>
        <taxon>Pseudomonadati</taxon>
        <taxon>Pseudomonadota</taxon>
        <taxon>Gammaproteobacteria</taxon>
        <taxon>Moraxellales</taxon>
        <taxon>Moraxellaceae</taxon>
        <taxon>Acinetobacter</taxon>
    </lineage>
</organism>
<dbReference type="OrthoDB" id="8523426at2"/>
<dbReference type="GO" id="GO:0010181">
    <property type="term" value="F:FMN binding"/>
    <property type="evidence" value="ECO:0007669"/>
    <property type="project" value="InterPro"/>
</dbReference>
<proteinExistence type="inferred from homology"/>
<dbReference type="InterPro" id="IPR001155">
    <property type="entry name" value="OxRdtase_FMN_N"/>
</dbReference>
<evidence type="ECO:0000259" key="4">
    <source>
        <dbReference type="Pfam" id="PF00724"/>
    </source>
</evidence>
<accession>A0A1G6N0R1</accession>
<dbReference type="InterPro" id="IPR045247">
    <property type="entry name" value="Oye-like"/>
</dbReference>
<sequence length="354" mass="38808">MAELNTPLQVGDVEISNRLVLAPLTRARSGEIRVPNDLNVEYYRQRANAGLMLTEAIVISPTAVGYEHTPGLYNAEQVAGWKKVVDAVHEQGSKIFAQLWHVGRISHPDLLNGETPVSASAVQADGHVSLLRPKRPFETPRPLSIEEIKSIVQDYKNAAALAKQAGFDGVELHAANGYLIDQFLQSSTNLRDDEYGGAIENRARLLLEVVDAFIEVWGAGRVGVHLAPRMDAHDMGDANPSETFGYAVEQLSQRGIAFIFAREYQAEDSLSPELRAKFKGVWIANEKLTAESAKQILAEGKADAVAFGLAYIANPDLYQRLLDNAPLNRVNPETLYGRTAEGYTDYPALEKADA</sequence>
<evidence type="ECO:0000313" key="6">
    <source>
        <dbReference type="Proteomes" id="UP000242317"/>
    </source>
</evidence>
<dbReference type="Proteomes" id="UP000242317">
    <property type="component" value="Unassembled WGS sequence"/>
</dbReference>
<comment type="similarity">
    <text evidence="2">Belongs to the NADH:flavin oxidoreductase/NADH oxidase family.</text>
</comment>
<dbReference type="PANTHER" id="PTHR22893">
    <property type="entry name" value="NADH OXIDOREDUCTASE-RELATED"/>
    <property type="match status" value="1"/>
</dbReference>
<dbReference type="EMBL" id="FMYK01000008">
    <property type="protein sequence ID" value="SDC60715.1"/>
    <property type="molecule type" value="Genomic_DNA"/>
</dbReference>
<dbReference type="InterPro" id="IPR013785">
    <property type="entry name" value="Aldolase_TIM"/>
</dbReference>
<evidence type="ECO:0000256" key="3">
    <source>
        <dbReference type="ARBA" id="ARBA00023002"/>
    </source>
</evidence>
<dbReference type="FunFam" id="3.20.20.70:FF:000059">
    <property type="entry name" value="N-ethylmaleimide reductase, FMN-linked"/>
    <property type="match status" value="1"/>
</dbReference>
<evidence type="ECO:0000313" key="5">
    <source>
        <dbReference type="EMBL" id="SDC60715.1"/>
    </source>
</evidence>
<dbReference type="RefSeq" id="WP_092620797.1">
    <property type="nucleotide sequence ID" value="NZ_FMYK01000008.1"/>
</dbReference>
<keyword evidence="6" id="KW-1185">Reference proteome</keyword>
<name>A0A1G6N0R1_9GAMM</name>
<evidence type="ECO:0000256" key="1">
    <source>
        <dbReference type="ARBA" id="ARBA00001917"/>
    </source>
</evidence>
<dbReference type="CDD" id="cd02933">
    <property type="entry name" value="OYE_like_FMN"/>
    <property type="match status" value="1"/>
</dbReference>
<dbReference type="PANTHER" id="PTHR22893:SF98">
    <property type="entry name" value="OXIDOREDUCTASE"/>
    <property type="match status" value="1"/>
</dbReference>
<protein>
    <submittedName>
        <fullName evidence="5">2,4-dienoyl-CoA reductase</fullName>
    </submittedName>
</protein>
<dbReference type="GO" id="GO:0016628">
    <property type="term" value="F:oxidoreductase activity, acting on the CH-CH group of donors, NAD or NADP as acceptor"/>
    <property type="evidence" value="ECO:0007669"/>
    <property type="project" value="UniProtKB-ARBA"/>
</dbReference>
<dbReference type="GO" id="GO:0005829">
    <property type="term" value="C:cytosol"/>
    <property type="evidence" value="ECO:0007669"/>
    <property type="project" value="UniProtKB-ARBA"/>
</dbReference>
<reference evidence="6" key="1">
    <citation type="submission" date="2016-09" db="EMBL/GenBank/DDBJ databases">
        <authorList>
            <person name="Varghese N."/>
            <person name="Submissions S."/>
        </authorList>
    </citation>
    <scope>NUCLEOTIDE SEQUENCE [LARGE SCALE GENOMIC DNA]</scope>
    <source>
        <strain evidence="6">ANC 3699</strain>
    </source>
</reference>
<feature type="domain" description="NADH:flavin oxidoreductase/NADH oxidase N-terminal" evidence="4">
    <location>
        <begin position="4"/>
        <end position="327"/>
    </location>
</feature>
<dbReference type="Pfam" id="PF00724">
    <property type="entry name" value="Oxidored_FMN"/>
    <property type="match status" value="1"/>
</dbReference>
<dbReference type="SUPFAM" id="SSF51395">
    <property type="entry name" value="FMN-linked oxidoreductases"/>
    <property type="match status" value="1"/>
</dbReference>
<dbReference type="AlphaFoldDB" id="A0A1G6N0R1"/>
<gene>
    <name evidence="5" type="ORF">SAMN05421749_10859</name>
</gene>
<comment type="cofactor">
    <cofactor evidence="1">
        <name>FMN</name>
        <dbReference type="ChEBI" id="CHEBI:58210"/>
    </cofactor>
</comment>
<evidence type="ECO:0000256" key="2">
    <source>
        <dbReference type="ARBA" id="ARBA00005979"/>
    </source>
</evidence>